<proteinExistence type="inferred from homology"/>
<evidence type="ECO:0000256" key="1">
    <source>
        <dbReference type="ARBA" id="ARBA00022714"/>
    </source>
</evidence>
<feature type="domain" description="Rieske" evidence="7">
    <location>
        <begin position="43"/>
        <end position="109"/>
    </location>
</feature>
<comment type="cofactor">
    <cofactor evidence="5">
        <name>[2Fe-2S] cluster</name>
        <dbReference type="ChEBI" id="CHEBI:190135"/>
    </cofactor>
</comment>
<name>A0A2W7RI68_9BACT</name>
<dbReference type="AlphaFoldDB" id="A0A2W7RI68"/>
<comment type="similarity">
    <text evidence="6">Belongs to the bacterial ring-hydroxylating dioxygenase ferredoxin component family.</text>
</comment>
<sequence length="111" mass="12544">MWWKKQAEEWVNAGPLLQWFQPGEQGLKLAEIAGKTITLAQWNGRQFAFAKKCPHAGGILANGYIDAQGCITCPLHHYKFNMENGRNVSGEGYYLKTYAVKIEAGDWWIAL</sequence>
<protein>
    <submittedName>
        <fullName evidence="8">3-phenylpropionate/trans-cinnamate dioxygenase ferredoxin subunit</fullName>
    </submittedName>
</protein>
<dbReference type="PANTHER" id="PTHR21496:SF0">
    <property type="entry name" value="RIESKE DOMAIN-CONTAINING PROTEIN"/>
    <property type="match status" value="1"/>
</dbReference>
<keyword evidence="1" id="KW-0001">2Fe-2S</keyword>
<accession>A0A2W7RI68</accession>
<dbReference type="GO" id="GO:0046872">
    <property type="term" value="F:metal ion binding"/>
    <property type="evidence" value="ECO:0007669"/>
    <property type="project" value="UniProtKB-KW"/>
</dbReference>
<dbReference type="OrthoDB" id="593800at2"/>
<keyword evidence="8" id="KW-0560">Oxidoreductase</keyword>
<organism evidence="8 9">
    <name type="scientific">Hydrotalea sandarakina</name>
    <dbReference type="NCBI Taxonomy" id="1004304"/>
    <lineage>
        <taxon>Bacteria</taxon>
        <taxon>Pseudomonadati</taxon>
        <taxon>Bacteroidota</taxon>
        <taxon>Chitinophagia</taxon>
        <taxon>Chitinophagales</taxon>
        <taxon>Chitinophagaceae</taxon>
        <taxon>Hydrotalea</taxon>
    </lineage>
</organism>
<dbReference type="EMBL" id="QKZV01000011">
    <property type="protein sequence ID" value="PZX60084.1"/>
    <property type="molecule type" value="Genomic_DNA"/>
</dbReference>
<dbReference type="GO" id="GO:0051213">
    <property type="term" value="F:dioxygenase activity"/>
    <property type="evidence" value="ECO:0007669"/>
    <property type="project" value="UniProtKB-KW"/>
</dbReference>
<comment type="caution">
    <text evidence="8">The sequence shown here is derived from an EMBL/GenBank/DDBJ whole genome shotgun (WGS) entry which is preliminary data.</text>
</comment>
<evidence type="ECO:0000256" key="4">
    <source>
        <dbReference type="ARBA" id="ARBA00023014"/>
    </source>
</evidence>
<dbReference type="RefSeq" id="WP_111297141.1">
    <property type="nucleotide sequence ID" value="NZ_QKZV01000011.1"/>
</dbReference>
<dbReference type="Proteomes" id="UP000249720">
    <property type="component" value="Unassembled WGS sequence"/>
</dbReference>
<keyword evidence="3" id="KW-0408">Iron</keyword>
<evidence type="ECO:0000256" key="2">
    <source>
        <dbReference type="ARBA" id="ARBA00022723"/>
    </source>
</evidence>
<dbReference type="PROSITE" id="PS51296">
    <property type="entry name" value="RIESKE"/>
    <property type="match status" value="1"/>
</dbReference>
<dbReference type="InterPro" id="IPR036922">
    <property type="entry name" value="Rieske_2Fe-2S_sf"/>
</dbReference>
<evidence type="ECO:0000256" key="3">
    <source>
        <dbReference type="ARBA" id="ARBA00023004"/>
    </source>
</evidence>
<evidence type="ECO:0000256" key="6">
    <source>
        <dbReference type="ARBA" id="ARBA00038001"/>
    </source>
</evidence>
<dbReference type="SUPFAM" id="SSF50022">
    <property type="entry name" value="ISP domain"/>
    <property type="match status" value="1"/>
</dbReference>
<evidence type="ECO:0000259" key="7">
    <source>
        <dbReference type="PROSITE" id="PS51296"/>
    </source>
</evidence>
<keyword evidence="2" id="KW-0479">Metal-binding</keyword>
<keyword evidence="9" id="KW-1185">Reference proteome</keyword>
<evidence type="ECO:0000313" key="8">
    <source>
        <dbReference type="EMBL" id="PZX60084.1"/>
    </source>
</evidence>
<reference evidence="8 9" key="1">
    <citation type="submission" date="2018-06" db="EMBL/GenBank/DDBJ databases">
        <title>Genomic Encyclopedia of Archaeal and Bacterial Type Strains, Phase II (KMG-II): from individual species to whole genera.</title>
        <authorList>
            <person name="Goeker M."/>
        </authorList>
    </citation>
    <scope>NUCLEOTIDE SEQUENCE [LARGE SCALE GENOMIC DNA]</scope>
    <source>
        <strain evidence="8 9">DSM 23241</strain>
    </source>
</reference>
<dbReference type="GO" id="GO:0051537">
    <property type="term" value="F:2 iron, 2 sulfur cluster binding"/>
    <property type="evidence" value="ECO:0007669"/>
    <property type="project" value="UniProtKB-KW"/>
</dbReference>
<evidence type="ECO:0000256" key="5">
    <source>
        <dbReference type="ARBA" id="ARBA00034078"/>
    </source>
</evidence>
<gene>
    <name evidence="8" type="ORF">LX80_02652</name>
</gene>
<dbReference type="Pfam" id="PF00355">
    <property type="entry name" value="Rieske"/>
    <property type="match status" value="1"/>
</dbReference>
<dbReference type="PANTHER" id="PTHR21496">
    <property type="entry name" value="FERREDOXIN-RELATED"/>
    <property type="match status" value="1"/>
</dbReference>
<evidence type="ECO:0000313" key="9">
    <source>
        <dbReference type="Proteomes" id="UP000249720"/>
    </source>
</evidence>
<dbReference type="InterPro" id="IPR017941">
    <property type="entry name" value="Rieske_2Fe-2S"/>
</dbReference>
<keyword evidence="4" id="KW-0411">Iron-sulfur</keyword>
<keyword evidence="8" id="KW-0223">Dioxygenase</keyword>
<dbReference type="Gene3D" id="2.102.10.10">
    <property type="entry name" value="Rieske [2Fe-2S] iron-sulphur domain"/>
    <property type="match status" value="1"/>
</dbReference>